<protein>
    <submittedName>
        <fullName evidence="5">Hydrogenase maturation protease</fullName>
    </submittedName>
</protein>
<dbReference type="InterPro" id="IPR023430">
    <property type="entry name" value="Pept_HybD-like_dom_sf"/>
</dbReference>
<keyword evidence="6" id="KW-1185">Reference proteome</keyword>
<dbReference type="Proteomes" id="UP000315995">
    <property type="component" value="Chromosome"/>
</dbReference>
<keyword evidence="3" id="KW-0064">Aspartyl protease</keyword>
<evidence type="ECO:0000256" key="1">
    <source>
        <dbReference type="ARBA" id="ARBA00006814"/>
    </source>
</evidence>
<dbReference type="NCBIfam" id="TIGR00072">
    <property type="entry name" value="hydrog_prot"/>
    <property type="match status" value="1"/>
</dbReference>
<dbReference type="GO" id="GO:0004190">
    <property type="term" value="F:aspartic-type endopeptidase activity"/>
    <property type="evidence" value="ECO:0007669"/>
    <property type="project" value="UniProtKB-KW"/>
</dbReference>
<reference evidence="5 6" key="1">
    <citation type="submission" date="2019-06" db="EMBL/GenBank/DDBJ databases">
        <title>Persicimonas caeni gen. nov., sp. nov., a predatory bacterium isolated from solar saltern.</title>
        <authorList>
            <person name="Wang S."/>
        </authorList>
    </citation>
    <scope>NUCLEOTIDE SEQUENCE [LARGE SCALE GENOMIC DNA]</scope>
    <source>
        <strain evidence="5 6">YN101</strain>
    </source>
</reference>
<evidence type="ECO:0000256" key="2">
    <source>
        <dbReference type="ARBA" id="ARBA00022670"/>
    </source>
</evidence>
<dbReference type="OrthoDB" id="9808862at2"/>
<name>A0A4Y6PMR3_PERCE</name>
<dbReference type="InterPro" id="IPR000671">
    <property type="entry name" value="Peptidase_A31"/>
</dbReference>
<comment type="similarity">
    <text evidence="1">Belongs to the peptidase A31 family.</text>
</comment>
<dbReference type="PANTHER" id="PTHR30302:SF1">
    <property type="entry name" value="HYDROGENASE 2 MATURATION PROTEASE"/>
    <property type="match status" value="1"/>
</dbReference>
<dbReference type="CDD" id="cd00518">
    <property type="entry name" value="H2MP"/>
    <property type="match status" value="1"/>
</dbReference>
<accession>A0A5B8XZQ4</accession>
<evidence type="ECO:0000256" key="3">
    <source>
        <dbReference type="ARBA" id="ARBA00022750"/>
    </source>
</evidence>
<gene>
    <name evidence="5" type="ORF">FIV42_01940</name>
</gene>
<sequence length="165" mass="17093">MVESLVESEATSTLVIGIGNRQRKDDAAGLAVVDQLRDEALDGVELVEHSGEAASLMDLWQGREVLVIDATSSGQPAGTIRRVDLLEEQLADEVLATCSSHAFGLAQAVELGRALGELPPRLVLYGIEGADFSHGEGLSGAVEEAVEEVVGEVASEVGSGASEAP</sequence>
<proteinExistence type="inferred from homology"/>
<dbReference type="Gene3D" id="3.40.50.1450">
    <property type="entry name" value="HybD-like"/>
    <property type="match status" value="1"/>
</dbReference>
<dbReference type="GO" id="GO:0016485">
    <property type="term" value="P:protein processing"/>
    <property type="evidence" value="ECO:0007669"/>
    <property type="project" value="TreeGrafter"/>
</dbReference>
<dbReference type="Pfam" id="PF01750">
    <property type="entry name" value="HycI"/>
    <property type="match status" value="1"/>
</dbReference>
<keyword evidence="2 5" id="KW-0645">Protease</keyword>
<dbReference type="AlphaFoldDB" id="A0A4Y6PMR3"/>
<evidence type="ECO:0000313" key="6">
    <source>
        <dbReference type="Proteomes" id="UP000315995"/>
    </source>
</evidence>
<evidence type="ECO:0000313" key="5">
    <source>
        <dbReference type="EMBL" id="QDG49540.1"/>
    </source>
</evidence>
<keyword evidence="4" id="KW-0378">Hydrolase</keyword>
<dbReference type="GO" id="GO:0008047">
    <property type="term" value="F:enzyme activator activity"/>
    <property type="evidence" value="ECO:0007669"/>
    <property type="project" value="InterPro"/>
</dbReference>
<dbReference type="PANTHER" id="PTHR30302">
    <property type="entry name" value="HYDROGENASE 1 MATURATION PROTEASE"/>
    <property type="match status" value="1"/>
</dbReference>
<accession>A0A4Y6PMR3</accession>
<organism evidence="5 6">
    <name type="scientific">Persicimonas caeni</name>
    <dbReference type="NCBI Taxonomy" id="2292766"/>
    <lineage>
        <taxon>Bacteria</taxon>
        <taxon>Deltaproteobacteria</taxon>
        <taxon>Bradymonadales</taxon>
        <taxon>Bradymonadaceae</taxon>
        <taxon>Persicimonas</taxon>
    </lineage>
</organism>
<dbReference type="EMBL" id="CP041186">
    <property type="protein sequence ID" value="QDG49540.1"/>
    <property type="molecule type" value="Genomic_DNA"/>
</dbReference>
<dbReference type="SUPFAM" id="SSF53163">
    <property type="entry name" value="HybD-like"/>
    <property type="match status" value="1"/>
</dbReference>
<evidence type="ECO:0000256" key="4">
    <source>
        <dbReference type="ARBA" id="ARBA00022801"/>
    </source>
</evidence>